<sequence length="262" mass="31246">MKKCTKCRELKDFSLFPKRKDSSDGYRNTCKICRLEYSRKWHQGDIKKKVYKDLDGKKQCRMCMQIFNISNFGRSKVNKDGLKSYCGKCKRKESVEWRKRNKDYGREYRKKNLDKLIKQNREYRCKNKEAIEATKKEYAINNKELISIYKKDWYSKNKAKVLEGKRRRRDRQANCGENYTRGDERITLRAFDHKCFRCNREDKLNIDHHRPLVKGHGLNVGNAVVLCETCNKSKGSKDPEKFYGIKICVKLDKKLARIVQDK</sequence>
<dbReference type="GO" id="GO:0004519">
    <property type="term" value="F:endonuclease activity"/>
    <property type="evidence" value="ECO:0007669"/>
    <property type="project" value="InterPro"/>
</dbReference>
<dbReference type="InterPro" id="IPR002711">
    <property type="entry name" value="HNH"/>
</dbReference>
<name>A0A0F9NL42_9ZZZZ</name>
<reference evidence="2" key="1">
    <citation type="journal article" date="2015" name="Nature">
        <title>Complex archaea that bridge the gap between prokaryotes and eukaryotes.</title>
        <authorList>
            <person name="Spang A."/>
            <person name="Saw J.H."/>
            <person name="Jorgensen S.L."/>
            <person name="Zaremba-Niedzwiedzka K."/>
            <person name="Martijn J."/>
            <person name="Lind A.E."/>
            <person name="van Eijk R."/>
            <person name="Schleper C."/>
            <person name="Guy L."/>
            <person name="Ettema T.J."/>
        </authorList>
    </citation>
    <scope>NUCLEOTIDE SEQUENCE</scope>
</reference>
<gene>
    <name evidence="2" type="ORF">LCGC14_1323800</name>
</gene>
<dbReference type="EMBL" id="LAZR01007927">
    <property type="protein sequence ID" value="KKM82022.1"/>
    <property type="molecule type" value="Genomic_DNA"/>
</dbReference>
<dbReference type="GO" id="GO:0003676">
    <property type="term" value="F:nucleic acid binding"/>
    <property type="evidence" value="ECO:0007669"/>
    <property type="project" value="InterPro"/>
</dbReference>
<dbReference type="AlphaFoldDB" id="A0A0F9NL42"/>
<dbReference type="CDD" id="cd00085">
    <property type="entry name" value="HNHc"/>
    <property type="match status" value="1"/>
</dbReference>
<dbReference type="Gene3D" id="1.10.30.50">
    <property type="match status" value="1"/>
</dbReference>
<accession>A0A0F9NL42</accession>
<evidence type="ECO:0000313" key="2">
    <source>
        <dbReference type="EMBL" id="KKM82022.1"/>
    </source>
</evidence>
<dbReference type="Pfam" id="PF01844">
    <property type="entry name" value="HNH"/>
    <property type="match status" value="1"/>
</dbReference>
<organism evidence="2">
    <name type="scientific">marine sediment metagenome</name>
    <dbReference type="NCBI Taxonomy" id="412755"/>
    <lineage>
        <taxon>unclassified sequences</taxon>
        <taxon>metagenomes</taxon>
        <taxon>ecological metagenomes</taxon>
    </lineage>
</organism>
<feature type="domain" description="HNH" evidence="1">
    <location>
        <begin position="195"/>
        <end position="236"/>
    </location>
</feature>
<comment type="caution">
    <text evidence="2">The sequence shown here is derived from an EMBL/GenBank/DDBJ whole genome shotgun (WGS) entry which is preliminary data.</text>
</comment>
<dbReference type="GO" id="GO:0008270">
    <property type="term" value="F:zinc ion binding"/>
    <property type="evidence" value="ECO:0007669"/>
    <property type="project" value="InterPro"/>
</dbReference>
<dbReference type="InterPro" id="IPR003615">
    <property type="entry name" value="HNH_nuc"/>
</dbReference>
<evidence type="ECO:0000259" key="1">
    <source>
        <dbReference type="Pfam" id="PF01844"/>
    </source>
</evidence>
<proteinExistence type="predicted"/>
<protein>
    <recommendedName>
        <fullName evidence="1">HNH domain-containing protein</fullName>
    </recommendedName>
</protein>